<sequence length="59" mass="6360">MGDAELAGDRRGDQRGAAFEEEGDGAIGFGKEGVEVGEAIFKGDQNLGDFLFRRNRDPD</sequence>
<dbReference type="AlphaFoldDB" id="I0IJA9"/>
<keyword evidence="3" id="KW-1185">Reference proteome</keyword>
<dbReference type="HOGENOM" id="CLU_2956621_0_0_0"/>
<organism evidence="2 3">
    <name type="scientific">Phycisphaera mikurensis (strain NBRC 102666 / KCTC 22515 / FYK2301M01)</name>
    <dbReference type="NCBI Taxonomy" id="1142394"/>
    <lineage>
        <taxon>Bacteria</taxon>
        <taxon>Pseudomonadati</taxon>
        <taxon>Planctomycetota</taxon>
        <taxon>Phycisphaerae</taxon>
        <taxon>Phycisphaerales</taxon>
        <taxon>Phycisphaeraceae</taxon>
        <taxon>Phycisphaera</taxon>
    </lineage>
</organism>
<proteinExistence type="predicted"/>
<dbReference type="KEGG" id="phm:PSMK_31880"/>
<gene>
    <name evidence="2" type="ordered locus">PSMK_31880</name>
</gene>
<protein>
    <submittedName>
        <fullName evidence="2">Uncharacterized protein</fullName>
    </submittedName>
</protein>
<dbReference type="EMBL" id="AP012338">
    <property type="protein sequence ID" value="BAM05347.1"/>
    <property type="molecule type" value="Genomic_DNA"/>
</dbReference>
<accession>I0IJA9</accession>
<dbReference type="Proteomes" id="UP000007881">
    <property type="component" value="Chromosome"/>
</dbReference>
<name>I0IJA9_PHYMF</name>
<evidence type="ECO:0000313" key="2">
    <source>
        <dbReference type="EMBL" id="BAM05347.1"/>
    </source>
</evidence>
<evidence type="ECO:0000313" key="3">
    <source>
        <dbReference type="Proteomes" id="UP000007881"/>
    </source>
</evidence>
<reference evidence="2 3" key="1">
    <citation type="submission" date="2012-02" db="EMBL/GenBank/DDBJ databases">
        <title>Complete genome sequence of Phycisphaera mikurensis NBRC 102666.</title>
        <authorList>
            <person name="Ankai A."/>
            <person name="Hosoyama A."/>
            <person name="Terui Y."/>
            <person name="Sekine M."/>
            <person name="Fukai R."/>
            <person name="Kato Y."/>
            <person name="Nakamura S."/>
            <person name="Yamada-Narita S."/>
            <person name="Kawakoshi A."/>
            <person name="Fukunaga Y."/>
            <person name="Yamazaki S."/>
            <person name="Fujita N."/>
        </authorList>
    </citation>
    <scope>NUCLEOTIDE SEQUENCE [LARGE SCALE GENOMIC DNA]</scope>
    <source>
        <strain evidence="3">NBRC 102666 / KCTC 22515 / FYK2301M01</strain>
    </source>
</reference>
<feature type="region of interest" description="Disordered" evidence="1">
    <location>
        <begin position="1"/>
        <end position="26"/>
    </location>
</feature>
<evidence type="ECO:0000256" key="1">
    <source>
        <dbReference type="SAM" id="MobiDB-lite"/>
    </source>
</evidence>